<reference evidence="3 4" key="1">
    <citation type="submission" date="2016-01" db="EMBL/GenBank/DDBJ databases">
        <title>The new phylogeny of the genus Mycobacterium.</title>
        <authorList>
            <person name="Tarcisio F."/>
            <person name="Conor M."/>
            <person name="Antonella G."/>
            <person name="Elisabetta G."/>
            <person name="Giulia F.S."/>
            <person name="Sara T."/>
            <person name="Anna F."/>
            <person name="Clotilde B."/>
            <person name="Roberto B."/>
            <person name="Veronica D.S."/>
            <person name="Fabio R."/>
            <person name="Monica P."/>
            <person name="Olivier J."/>
            <person name="Enrico T."/>
            <person name="Nicola S."/>
        </authorList>
    </citation>
    <scope>NUCLEOTIDE SEQUENCE [LARGE SCALE GENOMIC DNA]</scope>
    <source>
        <strain evidence="3 4">ATCC 27353</strain>
    </source>
</reference>
<accession>A0A1X1U3X9</accession>
<dbReference type="AlphaFoldDB" id="A0A1X1U3X9"/>
<evidence type="ECO:0000313" key="3">
    <source>
        <dbReference type="EMBL" id="ORV51564.1"/>
    </source>
</evidence>
<proteinExistence type="predicted"/>
<organism evidence="3 4">
    <name type="scientific">Mycolicibacter engbaekii</name>
    <dbReference type="NCBI Taxonomy" id="188915"/>
    <lineage>
        <taxon>Bacteria</taxon>
        <taxon>Bacillati</taxon>
        <taxon>Actinomycetota</taxon>
        <taxon>Actinomycetes</taxon>
        <taxon>Mycobacteriales</taxon>
        <taxon>Mycobacteriaceae</taxon>
        <taxon>Mycolicibacter</taxon>
    </lineage>
</organism>
<keyword evidence="4" id="KW-1185">Reference proteome</keyword>
<dbReference type="EMBL" id="LQOT01000012">
    <property type="protein sequence ID" value="ORV51564.1"/>
    <property type="molecule type" value="Genomic_DNA"/>
</dbReference>
<keyword evidence="2" id="KW-0472">Membrane</keyword>
<sequence length="284" mass="30552">MPNPSGPDRDDVPAPPASDQGSGTGAAPVEQHPDGDDQVTQIQPVDSDDETATAALAETPADADAVTEVIATEAAPGTDGSPERRFTAPGFDAGHTEVIPSVDDADTELIAQQSDDAGKAIPQQIPARVGTKLPSTVSRSWGWVMAVILIILALAVIAVLGTLWLTRETRQAASQEEHVRSTIQSFDIATQNGDLAALRSLTCGDIRDRYVNYDQKVWDETYRRIAAAKQYPVVASIDEVVVNDGHAEANVTAFMAYEPRVRSTRSFDLQFRDDQWKICQSHGS</sequence>
<dbReference type="InterPro" id="IPR032710">
    <property type="entry name" value="NTF2-like_dom_sf"/>
</dbReference>
<name>A0A1X1U3X9_9MYCO</name>
<feature type="compositionally biased region" description="Low complexity" evidence="1">
    <location>
        <begin position="52"/>
        <end position="64"/>
    </location>
</feature>
<evidence type="ECO:0000256" key="2">
    <source>
        <dbReference type="SAM" id="Phobius"/>
    </source>
</evidence>
<feature type="transmembrane region" description="Helical" evidence="2">
    <location>
        <begin position="141"/>
        <end position="165"/>
    </location>
</feature>
<keyword evidence="2" id="KW-1133">Transmembrane helix</keyword>
<dbReference type="STRING" id="188915.AWC02_00330"/>
<comment type="caution">
    <text evidence="3">The sequence shown here is derived from an EMBL/GenBank/DDBJ whole genome shotgun (WGS) entry which is preliminary data.</text>
</comment>
<evidence type="ECO:0000313" key="4">
    <source>
        <dbReference type="Proteomes" id="UP000193465"/>
    </source>
</evidence>
<dbReference type="Proteomes" id="UP000193465">
    <property type="component" value="Unassembled WGS sequence"/>
</dbReference>
<evidence type="ECO:0000256" key="1">
    <source>
        <dbReference type="SAM" id="MobiDB-lite"/>
    </source>
</evidence>
<dbReference type="Gene3D" id="3.10.450.50">
    <property type="match status" value="1"/>
</dbReference>
<dbReference type="SUPFAM" id="SSF54427">
    <property type="entry name" value="NTF2-like"/>
    <property type="match status" value="1"/>
</dbReference>
<dbReference type="RefSeq" id="WP_085126925.1">
    <property type="nucleotide sequence ID" value="NZ_LQOT01000012.1"/>
</dbReference>
<evidence type="ECO:0008006" key="5">
    <source>
        <dbReference type="Google" id="ProtNLM"/>
    </source>
</evidence>
<gene>
    <name evidence="3" type="ORF">AWC02_00330</name>
</gene>
<keyword evidence="2" id="KW-0812">Transmembrane</keyword>
<feature type="region of interest" description="Disordered" evidence="1">
    <location>
        <begin position="1"/>
        <end position="96"/>
    </location>
</feature>
<protein>
    <recommendedName>
        <fullName evidence="5">DUF4878 domain-containing protein</fullName>
    </recommendedName>
</protein>